<keyword evidence="1" id="KW-0732">Signal</keyword>
<organism evidence="2 3">
    <name type="scientific">Lithospermum erythrorhizon</name>
    <name type="common">Purple gromwell</name>
    <name type="synonym">Lithospermum officinale var. erythrorhizon</name>
    <dbReference type="NCBI Taxonomy" id="34254"/>
    <lineage>
        <taxon>Eukaryota</taxon>
        <taxon>Viridiplantae</taxon>
        <taxon>Streptophyta</taxon>
        <taxon>Embryophyta</taxon>
        <taxon>Tracheophyta</taxon>
        <taxon>Spermatophyta</taxon>
        <taxon>Magnoliopsida</taxon>
        <taxon>eudicotyledons</taxon>
        <taxon>Gunneridae</taxon>
        <taxon>Pentapetalae</taxon>
        <taxon>asterids</taxon>
        <taxon>lamiids</taxon>
        <taxon>Boraginales</taxon>
        <taxon>Boraginaceae</taxon>
        <taxon>Boraginoideae</taxon>
        <taxon>Lithospermeae</taxon>
        <taxon>Lithospermum</taxon>
    </lineage>
</organism>
<feature type="signal peptide" evidence="1">
    <location>
        <begin position="1"/>
        <end position="20"/>
    </location>
</feature>
<dbReference type="AlphaFoldDB" id="A0AAV3P1Q3"/>
<keyword evidence="3" id="KW-1185">Reference proteome</keyword>
<reference evidence="2 3" key="1">
    <citation type="submission" date="2024-01" db="EMBL/GenBank/DDBJ databases">
        <title>The complete chloroplast genome sequence of Lithospermum erythrorhizon: insights into the phylogenetic relationship among Boraginaceae species and the maternal lineages of purple gromwells.</title>
        <authorList>
            <person name="Okada T."/>
            <person name="Watanabe K."/>
        </authorList>
    </citation>
    <scope>NUCLEOTIDE SEQUENCE [LARGE SCALE GENOMIC DNA]</scope>
</reference>
<comment type="caution">
    <text evidence="2">The sequence shown here is derived from an EMBL/GenBank/DDBJ whole genome shotgun (WGS) entry which is preliminary data.</text>
</comment>
<protein>
    <submittedName>
        <fullName evidence="2">Uncharacterized protein</fullName>
    </submittedName>
</protein>
<sequence length="69" mass="7453">MTKVVTLLMVPYSLIIFSQGIIKFGAPTKQWNVEGPAQGGHASTDRFGSDSSWLDSFGMHQTSLGLVPI</sequence>
<evidence type="ECO:0000256" key="1">
    <source>
        <dbReference type="SAM" id="SignalP"/>
    </source>
</evidence>
<evidence type="ECO:0000313" key="2">
    <source>
        <dbReference type="EMBL" id="GAA0145612.1"/>
    </source>
</evidence>
<accession>A0AAV3P1Q3</accession>
<feature type="chain" id="PRO_5043405294" evidence="1">
    <location>
        <begin position="21"/>
        <end position="69"/>
    </location>
</feature>
<name>A0AAV3P1Q3_LITER</name>
<dbReference type="EMBL" id="BAABME010000808">
    <property type="protein sequence ID" value="GAA0145612.1"/>
    <property type="molecule type" value="Genomic_DNA"/>
</dbReference>
<proteinExistence type="predicted"/>
<dbReference type="Proteomes" id="UP001454036">
    <property type="component" value="Unassembled WGS sequence"/>
</dbReference>
<gene>
    <name evidence="2" type="ORF">LIER_05771</name>
</gene>
<evidence type="ECO:0000313" key="3">
    <source>
        <dbReference type="Proteomes" id="UP001454036"/>
    </source>
</evidence>